<dbReference type="Proteomes" id="UP000018426">
    <property type="component" value="Unassembled WGS sequence"/>
</dbReference>
<protein>
    <submittedName>
        <fullName evidence="2">Uncharacterized protein</fullName>
    </submittedName>
</protein>
<keyword evidence="1" id="KW-0472">Membrane</keyword>
<evidence type="ECO:0000313" key="2">
    <source>
        <dbReference type="EMBL" id="ENU33511.1"/>
    </source>
</evidence>
<gene>
    <name evidence="2" type="ORF">F989_01358</name>
</gene>
<dbReference type="RefSeq" id="WP_004678560.1">
    <property type="nucleotide sequence ID" value="NZ_KB849226.1"/>
</dbReference>
<evidence type="ECO:0000313" key="3">
    <source>
        <dbReference type="Proteomes" id="UP000018426"/>
    </source>
</evidence>
<dbReference type="HOGENOM" id="CLU_204325_0_0_6"/>
<organism evidence="2 3">
    <name type="scientific">Acinetobacter parvus NIPH 1103</name>
    <dbReference type="NCBI Taxonomy" id="1217671"/>
    <lineage>
        <taxon>Bacteria</taxon>
        <taxon>Pseudomonadati</taxon>
        <taxon>Pseudomonadota</taxon>
        <taxon>Gammaproteobacteria</taxon>
        <taxon>Moraxellales</taxon>
        <taxon>Moraxellaceae</taxon>
        <taxon>Acinetobacter</taxon>
    </lineage>
</organism>
<dbReference type="AlphaFoldDB" id="N8Q437"/>
<dbReference type="GeneID" id="99690771"/>
<name>N8Q437_9GAMM</name>
<evidence type="ECO:0000256" key="1">
    <source>
        <dbReference type="SAM" id="Phobius"/>
    </source>
</evidence>
<keyword evidence="1" id="KW-1133">Transmembrane helix</keyword>
<feature type="transmembrane region" description="Helical" evidence="1">
    <location>
        <begin position="6"/>
        <end position="27"/>
    </location>
</feature>
<keyword evidence="1" id="KW-0812">Transmembrane</keyword>
<dbReference type="EMBL" id="APOL01000024">
    <property type="protein sequence ID" value="ENU33511.1"/>
    <property type="molecule type" value="Genomic_DNA"/>
</dbReference>
<reference evidence="2 3" key="1">
    <citation type="submission" date="2013-02" db="EMBL/GenBank/DDBJ databases">
        <title>The Genome Sequence of Acinetobacter parvus NIPH 1103.</title>
        <authorList>
            <consortium name="The Broad Institute Genome Sequencing Platform"/>
            <consortium name="The Broad Institute Genome Sequencing Center for Infectious Disease"/>
            <person name="Cerqueira G."/>
            <person name="Feldgarden M."/>
            <person name="Courvalin P."/>
            <person name="Perichon B."/>
            <person name="Grillot-Courvalin C."/>
            <person name="Clermont D."/>
            <person name="Rocha E."/>
            <person name="Yoon E.-J."/>
            <person name="Nemec A."/>
            <person name="Walker B."/>
            <person name="Young S.K."/>
            <person name="Zeng Q."/>
            <person name="Gargeya S."/>
            <person name="Fitzgerald M."/>
            <person name="Haas B."/>
            <person name="Abouelleil A."/>
            <person name="Alvarado L."/>
            <person name="Arachchi H.M."/>
            <person name="Berlin A.M."/>
            <person name="Chapman S.B."/>
            <person name="Dewar J."/>
            <person name="Goldberg J."/>
            <person name="Griggs A."/>
            <person name="Gujja S."/>
            <person name="Hansen M."/>
            <person name="Howarth C."/>
            <person name="Imamovic A."/>
            <person name="Larimer J."/>
            <person name="McCowan C."/>
            <person name="Murphy C."/>
            <person name="Neiman D."/>
            <person name="Pearson M."/>
            <person name="Priest M."/>
            <person name="Roberts A."/>
            <person name="Saif S."/>
            <person name="Shea T."/>
            <person name="Sisk P."/>
            <person name="Sykes S."/>
            <person name="Wortman J."/>
            <person name="Nusbaum C."/>
            <person name="Birren B."/>
        </authorList>
    </citation>
    <scope>NUCLEOTIDE SEQUENCE [LARGE SCALE GENOMIC DNA]</scope>
    <source>
        <strain evidence="2 3">NIPH 1103</strain>
    </source>
</reference>
<sequence length="74" mass="8644">MMEIPTWSFLVIAVVFAIIIGRAGTLLRELLESHQRKIVVTKRKRLKVSSIYTLPVNNDDERQSSVHQKWIRKV</sequence>
<comment type="caution">
    <text evidence="2">The sequence shown here is derived from an EMBL/GenBank/DDBJ whole genome shotgun (WGS) entry which is preliminary data.</text>
</comment>
<dbReference type="STRING" id="134533.GCA_001485085_00203"/>
<accession>N8Q437</accession>
<proteinExistence type="predicted"/>